<comment type="caution">
    <text evidence="2">The sequence shown here is derived from an EMBL/GenBank/DDBJ whole genome shotgun (WGS) entry which is preliminary data.</text>
</comment>
<feature type="region of interest" description="Disordered" evidence="1">
    <location>
        <begin position="1"/>
        <end position="21"/>
    </location>
</feature>
<feature type="region of interest" description="Disordered" evidence="1">
    <location>
        <begin position="211"/>
        <end position="238"/>
    </location>
</feature>
<evidence type="ECO:0000313" key="3">
    <source>
        <dbReference type="Proteomes" id="UP000593564"/>
    </source>
</evidence>
<keyword evidence="3" id="KW-1185">Reference proteome</keyword>
<evidence type="ECO:0000313" key="2">
    <source>
        <dbReference type="EMBL" id="KAF5932576.1"/>
    </source>
</evidence>
<organism evidence="2 3">
    <name type="scientific">Camellia sinensis</name>
    <name type="common">Tea plant</name>
    <name type="synonym">Thea sinensis</name>
    <dbReference type="NCBI Taxonomy" id="4442"/>
    <lineage>
        <taxon>Eukaryota</taxon>
        <taxon>Viridiplantae</taxon>
        <taxon>Streptophyta</taxon>
        <taxon>Embryophyta</taxon>
        <taxon>Tracheophyta</taxon>
        <taxon>Spermatophyta</taxon>
        <taxon>Magnoliopsida</taxon>
        <taxon>eudicotyledons</taxon>
        <taxon>Gunneridae</taxon>
        <taxon>Pentapetalae</taxon>
        <taxon>asterids</taxon>
        <taxon>Ericales</taxon>
        <taxon>Theaceae</taxon>
        <taxon>Camellia</taxon>
    </lineage>
</organism>
<dbReference type="Proteomes" id="UP000593564">
    <property type="component" value="Unassembled WGS sequence"/>
</dbReference>
<feature type="compositionally biased region" description="Basic residues" evidence="1">
    <location>
        <begin position="1"/>
        <end position="18"/>
    </location>
</feature>
<sequence length="238" mass="25910">MAKSHKAHRKAPPPKKPNKTNEKVMWVCNTCQLQFEDANRDHNCGYLGKPIKGVEPKKKDVLLDPKYLQEVLDMLLRVPMKSRGVANSIGLPIEHDCGQVNELEARVNGFIPGKKLPTEAQPVIPAASESMTNGHAYTTPTMDLNPPPRTNTSTPDTVAPGGVGIPVPVVQTITPLSLSKSLLGQMDTTSVWVGKHDKLMLIRPDLGLDLPPTYHPETLTNPSPEPTQPPSPPPQPKS</sequence>
<dbReference type="AlphaFoldDB" id="A0A7J7G005"/>
<reference evidence="2 3" key="2">
    <citation type="submission" date="2020-07" db="EMBL/GenBank/DDBJ databases">
        <title>Genome assembly of wild tea tree DASZ reveals pedigree and selection history of tea varieties.</title>
        <authorList>
            <person name="Zhang W."/>
        </authorList>
    </citation>
    <scope>NUCLEOTIDE SEQUENCE [LARGE SCALE GENOMIC DNA]</scope>
    <source>
        <strain evidence="3">cv. G240</strain>
        <tissue evidence="2">Leaf</tissue>
    </source>
</reference>
<gene>
    <name evidence="2" type="ORF">HYC85_028747</name>
</gene>
<feature type="compositionally biased region" description="Pro residues" evidence="1">
    <location>
        <begin position="223"/>
        <end position="238"/>
    </location>
</feature>
<reference evidence="3" key="1">
    <citation type="journal article" date="2020" name="Nat. Commun.">
        <title>Genome assembly of wild tea tree DASZ reveals pedigree and selection history of tea varieties.</title>
        <authorList>
            <person name="Zhang W."/>
            <person name="Zhang Y."/>
            <person name="Qiu H."/>
            <person name="Guo Y."/>
            <person name="Wan H."/>
            <person name="Zhang X."/>
            <person name="Scossa F."/>
            <person name="Alseekh S."/>
            <person name="Zhang Q."/>
            <person name="Wang P."/>
            <person name="Xu L."/>
            <person name="Schmidt M.H."/>
            <person name="Jia X."/>
            <person name="Li D."/>
            <person name="Zhu A."/>
            <person name="Guo F."/>
            <person name="Chen W."/>
            <person name="Ni D."/>
            <person name="Usadel B."/>
            <person name="Fernie A.R."/>
            <person name="Wen W."/>
        </authorList>
    </citation>
    <scope>NUCLEOTIDE SEQUENCE [LARGE SCALE GENOMIC DNA]</scope>
    <source>
        <strain evidence="3">cv. G240</strain>
    </source>
</reference>
<evidence type="ECO:0000256" key="1">
    <source>
        <dbReference type="SAM" id="MobiDB-lite"/>
    </source>
</evidence>
<protein>
    <submittedName>
        <fullName evidence="2">Uncharacterized protein</fullName>
    </submittedName>
</protein>
<accession>A0A7J7G005</accession>
<dbReference type="EMBL" id="JACBKZ010000014">
    <property type="protein sequence ID" value="KAF5932576.1"/>
    <property type="molecule type" value="Genomic_DNA"/>
</dbReference>
<proteinExistence type="predicted"/>
<name>A0A7J7G005_CAMSI</name>